<dbReference type="InterPro" id="IPR036187">
    <property type="entry name" value="DNA_mismatch_repair_MutS_sf"/>
</dbReference>
<dbReference type="EMBL" id="LK933271">
    <property type="protein sequence ID" value="CDT58309.1"/>
    <property type="molecule type" value="Genomic_DNA"/>
</dbReference>
<dbReference type="SMART" id="SM00534">
    <property type="entry name" value="MUTSac"/>
    <property type="match status" value="1"/>
</dbReference>
<evidence type="ECO:0000256" key="3">
    <source>
        <dbReference type="ARBA" id="ARBA00023125"/>
    </source>
</evidence>
<evidence type="ECO:0000256" key="2">
    <source>
        <dbReference type="ARBA" id="ARBA00022840"/>
    </source>
</evidence>
<dbReference type="PANTHER" id="PTHR11361:SF99">
    <property type="entry name" value="DNA MISMATCH REPAIR PROTEIN"/>
    <property type="match status" value="1"/>
</dbReference>
<dbReference type="GO" id="GO:0005524">
    <property type="term" value="F:ATP binding"/>
    <property type="evidence" value="ECO:0007669"/>
    <property type="project" value="UniProtKB-KW"/>
</dbReference>
<dbReference type="Gene3D" id="3.40.50.300">
    <property type="entry name" value="P-loop containing nucleotide triphosphate hydrolases"/>
    <property type="match status" value="1"/>
</dbReference>
<evidence type="ECO:0000313" key="7">
    <source>
        <dbReference type="EMBL" id="CDS89869.1"/>
    </source>
</evidence>
<evidence type="ECO:0000313" key="8">
    <source>
        <dbReference type="EMBL" id="CDT58309.1"/>
    </source>
</evidence>
<organism evidence="8">
    <name type="scientific">Clostridioides difficile</name>
    <name type="common">Peptoclostridium difficile</name>
    <dbReference type="NCBI Taxonomy" id="1496"/>
    <lineage>
        <taxon>Bacteria</taxon>
        <taxon>Bacillati</taxon>
        <taxon>Bacillota</taxon>
        <taxon>Clostridia</taxon>
        <taxon>Peptostreptococcales</taxon>
        <taxon>Peptostreptococcaceae</taxon>
        <taxon>Clostridioides</taxon>
    </lineage>
</organism>
<gene>
    <name evidence="8" type="ORF">BN1095_580044</name>
    <name evidence="6" type="ORF">BN1096_750019</name>
    <name evidence="7" type="ORF">BN1097_750019</name>
</gene>
<keyword evidence="4" id="KW-0472">Membrane</keyword>
<dbReference type="RefSeq" id="WP_021367312.1">
    <property type="nucleotide sequence ID" value="NZ_BBYB01000091.1"/>
</dbReference>
<evidence type="ECO:0000256" key="4">
    <source>
        <dbReference type="SAM" id="Phobius"/>
    </source>
</evidence>
<keyword evidence="3" id="KW-0238">DNA-binding</keyword>
<keyword evidence="4" id="KW-1133">Transmembrane helix</keyword>
<dbReference type="InterPro" id="IPR000432">
    <property type="entry name" value="DNA_mismatch_repair_MutS_C"/>
</dbReference>
<dbReference type="Pfam" id="PF00488">
    <property type="entry name" value="MutS_V"/>
    <property type="match status" value="1"/>
</dbReference>
<dbReference type="EMBL" id="LK932415">
    <property type="protein sequence ID" value="CDS89869.1"/>
    <property type="molecule type" value="Genomic_DNA"/>
</dbReference>
<reference evidence="8" key="1">
    <citation type="submission" date="2014-07" db="EMBL/GenBank/DDBJ databases">
        <authorList>
            <person name="Monot Marc"/>
        </authorList>
    </citation>
    <scope>NUCLEOTIDE SEQUENCE</scope>
    <source>
        <strain evidence="8">7032989</strain>
        <strain evidence="7">7032994</strain>
    </source>
</reference>
<dbReference type="GO" id="GO:0140664">
    <property type="term" value="F:ATP-dependent DNA damage sensor activity"/>
    <property type="evidence" value="ECO:0007669"/>
    <property type="project" value="InterPro"/>
</dbReference>
<accession>A0A069AWZ6</accession>
<dbReference type="GO" id="GO:0030983">
    <property type="term" value="F:mismatched DNA binding"/>
    <property type="evidence" value="ECO:0007669"/>
    <property type="project" value="InterPro"/>
</dbReference>
<evidence type="ECO:0000313" key="6">
    <source>
        <dbReference type="EMBL" id="CDS89674.1"/>
    </source>
</evidence>
<keyword evidence="1" id="KW-0547">Nucleotide-binding</keyword>
<dbReference type="InterPro" id="IPR027417">
    <property type="entry name" value="P-loop_NTPase"/>
</dbReference>
<evidence type="ECO:0000259" key="5">
    <source>
        <dbReference type="SMART" id="SM00534"/>
    </source>
</evidence>
<dbReference type="SUPFAM" id="SSF52540">
    <property type="entry name" value="P-loop containing nucleoside triphosphate hydrolases"/>
    <property type="match status" value="1"/>
</dbReference>
<dbReference type="EMBL" id="LK932530">
    <property type="protein sequence ID" value="CDS89674.1"/>
    <property type="molecule type" value="Genomic_DNA"/>
</dbReference>
<feature type="transmembrane region" description="Helical" evidence="4">
    <location>
        <begin position="53"/>
        <end position="70"/>
    </location>
</feature>
<dbReference type="GO" id="GO:0006298">
    <property type="term" value="P:mismatch repair"/>
    <property type="evidence" value="ECO:0007669"/>
    <property type="project" value="InterPro"/>
</dbReference>
<dbReference type="GO" id="GO:0005829">
    <property type="term" value="C:cytosol"/>
    <property type="evidence" value="ECO:0007669"/>
    <property type="project" value="TreeGrafter"/>
</dbReference>
<dbReference type="InterPro" id="IPR045076">
    <property type="entry name" value="MutS"/>
</dbReference>
<feature type="domain" description="DNA mismatch repair proteins mutS family" evidence="5">
    <location>
        <begin position="422"/>
        <end position="597"/>
    </location>
</feature>
<keyword evidence="2" id="KW-0067">ATP-binding</keyword>
<protein>
    <submittedName>
        <fullName evidence="7">MutS domain V protein</fullName>
    </submittedName>
    <submittedName>
        <fullName evidence="8">Putative DNA mismatch repair ATPase MutS</fullName>
    </submittedName>
</protein>
<feature type="transmembrane region" description="Helical" evidence="4">
    <location>
        <begin position="29"/>
        <end position="47"/>
    </location>
</feature>
<dbReference type="AlphaFoldDB" id="A0A069AWZ6"/>
<dbReference type="PANTHER" id="PTHR11361">
    <property type="entry name" value="DNA MISMATCH REPAIR PROTEIN MUTS FAMILY MEMBER"/>
    <property type="match status" value="1"/>
</dbReference>
<name>A0A069AWZ6_CLODI</name>
<sequence>MGIEYFSKLLESSTEKELLLSKKSNNISTARLISFLIVIVGLAIGFYNKNIVGIFVGVLSIIIFIALLVIHSKVKEEETYFKSKSEVLNKYIKRFGDGWKEFKIDGKEYLKDENSQAKDLDLFGRASLYQYICVANTSYGKNFLAKYLWNENPDENVILERQRAIKELLSKDDFSIHIQTLSNIIGKEQKNNSDISIESFIEYGENKNVYIPKWMHIFTWGLPTATILSFIFCMLGFLPVLPVFLLFIIQLGFSGFGYPRLMQTLAPLFSFSRSIQVYEKMFEVLEKETFESAYLKELQDKLSKGSGVSRGVKQLNSIGNAVNLRYNQILYIIACGVLMWNYHCAEALERWKGIYGNQIRDWFESIGEFEALISLTVVSHVKENTCFPVIKYEDTPRLKVEEVYHPLIAEKSVIANSIQLNSQTCIITGSNMSGKTTFLRSIGVNLVLAYAGAPVCAKSFDATCMAIFTSMRIQDDVSQGISTFYAEILRIKSMIQYSLKELPMLVLVDEIFKGTNSADRIIGASEAVKKLSKPWVISMVTTHDFELCDLSGSGDVEVVNYHFSEYYVDDKIHFDYKIKDGRCKTTNAKQLMRMAGIL</sequence>
<evidence type="ECO:0000256" key="1">
    <source>
        <dbReference type="ARBA" id="ARBA00022741"/>
    </source>
</evidence>
<proteinExistence type="predicted"/>
<dbReference type="SUPFAM" id="SSF48334">
    <property type="entry name" value="DNA repair protein MutS, domain III"/>
    <property type="match status" value="1"/>
</dbReference>
<keyword evidence="4" id="KW-0812">Transmembrane</keyword>